<evidence type="ECO:0000313" key="2">
    <source>
        <dbReference type="EMBL" id="GLS67656.1"/>
    </source>
</evidence>
<gene>
    <name evidence="2" type="ORF">GCM10007888_60410</name>
    <name evidence="1" type="ORF">MOX02_54360</name>
</gene>
<comment type="caution">
    <text evidence="1">The sequence shown here is derived from an EMBL/GenBank/DDBJ whole genome shotgun (WGS) entry which is preliminary data.</text>
</comment>
<sequence>MLREALKAFPRPNFLAEPRKPAQAWLGETTSIRERGEREANQKLGFFVRYGPAAQGAGRSAHRRHGLAKCWIALQFLKA</sequence>
<reference evidence="2" key="1">
    <citation type="journal article" date="2014" name="Int. J. Syst. Evol. Microbiol.">
        <title>Complete genome of a new Firmicutes species belonging to the dominant human colonic microbiota ('Ruminococcus bicirculans') reveals two chromosomes and a selective capacity to utilize plant glucans.</title>
        <authorList>
            <consortium name="NISC Comparative Sequencing Program"/>
            <person name="Wegmann U."/>
            <person name="Louis P."/>
            <person name="Goesmann A."/>
            <person name="Henrissat B."/>
            <person name="Duncan S.H."/>
            <person name="Flint H.J."/>
        </authorList>
    </citation>
    <scope>NUCLEOTIDE SEQUENCE</scope>
    <source>
        <strain evidence="2">NBRC 107715</strain>
    </source>
</reference>
<dbReference type="Proteomes" id="UP000321960">
    <property type="component" value="Unassembled WGS sequence"/>
</dbReference>
<proteinExistence type="predicted"/>
<dbReference type="AlphaFoldDB" id="A0A512JBQ3"/>
<reference evidence="1 3" key="3">
    <citation type="submission" date="2019-07" db="EMBL/GenBank/DDBJ databases">
        <title>Whole genome shotgun sequence of Methylobacterium oxalidis NBRC 107715.</title>
        <authorList>
            <person name="Hosoyama A."/>
            <person name="Uohara A."/>
            <person name="Ohji S."/>
            <person name="Ichikawa N."/>
        </authorList>
    </citation>
    <scope>NUCLEOTIDE SEQUENCE [LARGE SCALE GENOMIC DNA]</scope>
    <source>
        <strain evidence="1 3">NBRC 107715</strain>
    </source>
</reference>
<evidence type="ECO:0000313" key="3">
    <source>
        <dbReference type="Proteomes" id="UP000321960"/>
    </source>
</evidence>
<accession>A0A512JBQ3</accession>
<dbReference type="EMBL" id="BJZU01000151">
    <property type="protein sequence ID" value="GEP07398.1"/>
    <property type="molecule type" value="Genomic_DNA"/>
</dbReference>
<reference evidence="4" key="2">
    <citation type="journal article" date="2019" name="Int. J. Syst. Evol. Microbiol.">
        <title>The Global Catalogue of Microorganisms (GCM) 10K type strain sequencing project: providing services to taxonomists for standard genome sequencing and annotation.</title>
        <authorList>
            <consortium name="The Broad Institute Genomics Platform"/>
            <consortium name="The Broad Institute Genome Sequencing Center for Infectious Disease"/>
            <person name="Wu L."/>
            <person name="Ma J."/>
        </authorList>
    </citation>
    <scope>NUCLEOTIDE SEQUENCE [LARGE SCALE GENOMIC DNA]</scope>
    <source>
        <strain evidence="4">NBRC 107715</strain>
    </source>
</reference>
<keyword evidence="4" id="KW-1185">Reference proteome</keyword>
<protein>
    <submittedName>
        <fullName evidence="1">Uncharacterized protein</fullName>
    </submittedName>
</protein>
<reference evidence="2" key="4">
    <citation type="submission" date="2023-01" db="EMBL/GenBank/DDBJ databases">
        <title>Draft genome sequence of Methylobacterium oxalidis strain NBRC 107715.</title>
        <authorList>
            <person name="Sun Q."/>
            <person name="Mori K."/>
        </authorList>
    </citation>
    <scope>NUCLEOTIDE SEQUENCE</scope>
    <source>
        <strain evidence="2">NBRC 107715</strain>
    </source>
</reference>
<evidence type="ECO:0000313" key="4">
    <source>
        <dbReference type="Proteomes" id="UP001156856"/>
    </source>
</evidence>
<organism evidence="1 3">
    <name type="scientific">Methylobacterium oxalidis</name>
    <dbReference type="NCBI Taxonomy" id="944322"/>
    <lineage>
        <taxon>Bacteria</taxon>
        <taxon>Pseudomonadati</taxon>
        <taxon>Pseudomonadota</taxon>
        <taxon>Alphaproteobacteria</taxon>
        <taxon>Hyphomicrobiales</taxon>
        <taxon>Methylobacteriaceae</taxon>
        <taxon>Methylobacterium</taxon>
    </lineage>
</organism>
<name>A0A512JBQ3_9HYPH</name>
<dbReference type="EMBL" id="BSPK01000116">
    <property type="protein sequence ID" value="GLS67656.1"/>
    <property type="molecule type" value="Genomic_DNA"/>
</dbReference>
<dbReference type="Proteomes" id="UP001156856">
    <property type="component" value="Unassembled WGS sequence"/>
</dbReference>
<evidence type="ECO:0000313" key="1">
    <source>
        <dbReference type="EMBL" id="GEP07398.1"/>
    </source>
</evidence>